<dbReference type="GeneID" id="94831503"/>
<evidence type="ECO:0000313" key="4">
    <source>
        <dbReference type="Proteomes" id="UP000179807"/>
    </source>
</evidence>
<feature type="compositionally biased region" description="Low complexity" evidence="1">
    <location>
        <begin position="202"/>
        <end position="240"/>
    </location>
</feature>
<evidence type="ECO:0000313" key="3">
    <source>
        <dbReference type="EMBL" id="OHT17012.1"/>
    </source>
</evidence>
<dbReference type="GO" id="GO:0051787">
    <property type="term" value="F:misfolded protein binding"/>
    <property type="evidence" value="ECO:0007669"/>
    <property type="project" value="TreeGrafter"/>
</dbReference>
<dbReference type="Proteomes" id="UP000179807">
    <property type="component" value="Unassembled WGS sequence"/>
</dbReference>
<accession>A0A1J4L4U8</accession>
<dbReference type="SUPFAM" id="SSF54236">
    <property type="entry name" value="Ubiquitin-like"/>
    <property type="match status" value="1"/>
</dbReference>
<protein>
    <recommendedName>
        <fullName evidence="2">Ubiquitin-like domain-containing protein</fullName>
    </recommendedName>
</protein>
<dbReference type="Gene3D" id="3.10.20.90">
    <property type="entry name" value="Phosphatidylinositol 3-kinase Catalytic Subunit, Chain A, domain 1"/>
    <property type="match status" value="1"/>
</dbReference>
<dbReference type="OrthoDB" id="417450at2759"/>
<feature type="domain" description="Ubiquitin-like" evidence="2">
    <location>
        <begin position="8"/>
        <end position="84"/>
    </location>
</feature>
<dbReference type="PANTHER" id="PTHR15204">
    <property type="entry name" value="LARGE PROLINE-RICH PROTEIN BAG6"/>
    <property type="match status" value="1"/>
</dbReference>
<organism evidence="3 4">
    <name type="scientific">Tritrichomonas foetus</name>
    <dbReference type="NCBI Taxonomy" id="1144522"/>
    <lineage>
        <taxon>Eukaryota</taxon>
        <taxon>Metamonada</taxon>
        <taxon>Parabasalia</taxon>
        <taxon>Tritrichomonadida</taxon>
        <taxon>Tritrichomonadidae</taxon>
        <taxon>Tritrichomonas</taxon>
    </lineage>
</organism>
<dbReference type="InterPro" id="IPR029071">
    <property type="entry name" value="Ubiquitin-like_domsf"/>
</dbReference>
<dbReference type="VEuPathDB" id="TrichDB:TRFO_12700"/>
<dbReference type="RefSeq" id="XP_068370148.1">
    <property type="nucleotide sequence ID" value="XM_068496799.1"/>
</dbReference>
<dbReference type="AlphaFoldDB" id="A0A1J4L4U8"/>
<name>A0A1J4L4U8_9EUKA</name>
<dbReference type="GO" id="GO:0036503">
    <property type="term" value="P:ERAD pathway"/>
    <property type="evidence" value="ECO:0007669"/>
    <property type="project" value="TreeGrafter"/>
</dbReference>
<comment type="caution">
    <text evidence="3">The sequence shown here is derived from an EMBL/GenBank/DDBJ whole genome shotgun (WGS) entry which is preliminary data.</text>
</comment>
<dbReference type="PANTHER" id="PTHR15204:SF0">
    <property type="entry name" value="LARGE PROLINE-RICH PROTEIN BAG6"/>
    <property type="match status" value="1"/>
</dbReference>
<feature type="region of interest" description="Disordered" evidence="1">
    <location>
        <begin position="191"/>
        <end position="246"/>
    </location>
</feature>
<proteinExistence type="predicted"/>
<evidence type="ECO:0000259" key="2">
    <source>
        <dbReference type="PROSITE" id="PS50053"/>
    </source>
</evidence>
<dbReference type="GO" id="GO:0031593">
    <property type="term" value="F:polyubiquitin modification-dependent protein binding"/>
    <property type="evidence" value="ECO:0007669"/>
    <property type="project" value="TreeGrafter"/>
</dbReference>
<reference evidence="3" key="1">
    <citation type="submission" date="2016-10" db="EMBL/GenBank/DDBJ databases">
        <authorList>
            <person name="Benchimol M."/>
            <person name="Almeida L.G."/>
            <person name="Vasconcelos A.T."/>
            <person name="Perreira-Neves A."/>
            <person name="Rosa I.A."/>
            <person name="Tasca T."/>
            <person name="Bogo M.R."/>
            <person name="de Souza W."/>
        </authorList>
    </citation>
    <scope>NUCLEOTIDE SEQUENCE [LARGE SCALE GENOMIC DNA]</scope>
    <source>
        <strain evidence="3">K</strain>
    </source>
</reference>
<feature type="region of interest" description="Disordered" evidence="1">
    <location>
        <begin position="80"/>
        <end position="117"/>
    </location>
</feature>
<keyword evidence="4" id="KW-1185">Reference proteome</keyword>
<evidence type="ECO:0000256" key="1">
    <source>
        <dbReference type="SAM" id="MobiDB-lite"/>
    </source>
</evidence>
<dbReference type="GO" id="GO:0071818">
    <property type="term" value="C:BAT3 complex"/>
    <property type="evidence" value="ECO:0007669"/>
    <property type="project" value="TreeGrafter"/>
</dbReference>
<dbReference type="EMBL" id="MLAK01000046">
    <property type="protein sequence ID" value="OHT17012.1"/>
    <property type="molecule type" value="Genomic_DNA"/>
</dbReference>
<dbReference type="PROSITE" id="PS50053">
    <property type="entry name" value="UBIQUITIN_2"/>
    <property type="match status" value="1"/>
</dbReference>
<dbReference type="Pfam" id="PF00240">
    <property type="entry name" value="ubiquitin"/>
    <property type="match status" value="1"/>
</dbReference>
<gene>
    <name evidence="3" type="ORF">TRFO_12700</name>
</gene>
<dbReference type="InterPro" id="IPR000626">
    <property type="entry name" value="Ubiquitin-like_dom"/>
</dbReference>
<sequence>MTTEEKVITINIKVLGSEVEHQLSVPLNLTIQSLKELITDFCDFPIDSIRLIFRGRSLQNAETISHYNIEDGHTIIVHGSKKANKDKNEDPPAPNQPNPPPQLQPQNPSLPPLPRNEVTDVKRDLSHIQYQIALLIQNGADLQNKIATSSNPNEINDAILKFATENKNAMAQLYPQIQSLKNKHFVANNNRVEVGAPPPPAEAANSNQSDSSNNSSTNESNSQNQNTNQNQTDAQPQNPARPVVEDIFSPFERALVQQQAATLAQYVSENHLDEAYTSP</sequence>
<dbReference type="SMART" id="SM00213">
    <property type="entry name" value="UBQ"/>
    <property type="match status" value="1"/>
</dbReference>
<feature type="compositionally biased region" description="Pro residues" evidence="1">
    <location>
        <begin position="91"/>
        <end position="114"/>
    </location>
</feature>